<evidence type="ECO:0000313" key="3">
    <source>
        <dbReference type="Proteomes" id="UP000233551"/>
    </source>
</evidence>
<proteinExistence type="predicted"/>
<comment type="caution">
    <text evidence="2">The sequence shown here is derived from an EMBL/GenBank/DDBJ whole genome shotgun (WGS) entry which is preliminary data.</text>
</comment>
<feature type="region of interest" description="Disordered" evidence="1">
    <location>
        <begin position="32"/>
        <end position="57"/>
    </location>
</feature>
<reference evidence="2 3" key="1">
    <citation type="submission" date="2017-11" db="EMBL/GenBank/DDBJ databases">
        <title>De-novo sequencing of pomegranate (Punica granatum L.) genome.</title>
        <authorList>
            <person name="Akparov Z."/>
            <person name="Amiraslanov A."/>
            <person name="Hajiyeva S."/>
            <person name="Abbasov M."/>
            <person name="Kaur K."/>
            <person name="Hamwieh A."/>
            <person name="Solovyev V."/>
            <person name="Salamov A."/>
            <person name="Braich B."/>
            <person name="Kosarev P."/>
            <person name="Mahmoud A."/>
            <person name="Hajiyev E."/>
            <person name="Babayeva S."/>
            <person name="Izzatullayeva V."/>
            <person name="Mammadov A."/>
            <person name="Mammadov A."/>
            <person name="Sharifova S."/>
            <person name="Ojaghi J."/>
            <person name="Eynullazada K."/>
            <person name="Bayramov B."/>
            <person name="Abdulazimova A."/>
            <person name="Shahmuradov I."/>
        </authorList>
    </citation>
    <scope>NUCLEOTIDE SEQUENCE [LARGE SCALE GENOMIC DNA]</scope>
    <source>
        <strain evidence="3">cv. AG2017</strain>
        <tissue evidence="2">Leaf</tissue>
    </source>
</reference>
<keyword evidence="3" id="KW-1185">Reference proteome</keyword>
<name>A0A2I0KP57_PUNGR</name>
<dbReference type="Proteomes" id="UP000233551">
    <property type="component" value="Unassembled WGS sequence"/>
</dbReference>
<protein>
    <submittedName>
        <fullName evidence="2">Uncharacterized protein</fullName>
    </submittedName>
</protein>
<dbReference type="AlphaFoldDB" id="A0A2I0KP57"/>
<dbReference type="EMBL" id="PGOL01000489">
    <property type="protein sequence ID" value="PKI69596.1"/>
    <property type="molecule type" value="Genomic_DNA"/>
</dbReference>
<sequence length="95" mass="9665">MGPNVLILGTFSHEGKKAGWDRGLPPLAIQPRAGSPTYLDKAGDPNRGVGGQGRSPRPLQFRGCQLPGPPNLGVGAPTPATRTSIGVAGLVCAGR</sequence>
<evidence type="ECO:0000256" key="1">
    <source>
        <dbReference type="SAM" id="MobiDB-lite"/>
    </source>
</evidence>
<organism evidence="2 3">
    <name type="scientific">Punica granatum</name>
    <name type="common">Pomegranate</name>
    <dbReference type="NCBI Taxonomy" id="22663"/>
    <lineage>
        <taxon>Eukaryota</taxon>
        <taxon>Viridiplantae</taxon>
        <taxon>Streptophyta</taxon>
        <taxon>Embryophyta</taxon>
        <taxon>Tracheophyta</taxon>
        <taxon>Spermatophyta</taxon>
        <taxon>Magnoliopsida</taxon>
        <taxon>eudicotyledons</taxon>
        <taxon>Gunneridae</taxon>
        <taxon>Pentapetalae</taxon>
        <taxon>rosids</taxon>
        <taxon>malvids</taxon>
        <taxon>Myrtales</taxon>
        <taxon>Lythraceae</taxon>
        <taxon>Punica</taxon>
    </lineage>
</organism>
<accession>A0A2I0KP57</accession>
<gene>
    <name evidence="2" type="ORF">CRG98_010009</name>
</gene>
<evidence type="ECO:0000313" key="2">
    <source>
        <dbReference type="EMBL" id="PKI69596.1"/>
    </source>
</evidence>